<dbReference type="InterPro" id="IPR000719">
    <property type="entry name" value="Prot_kinase_dom"/>
</dbReference>
<dbReference type="GO" id="GO:0004674">
    <property type="term" value="F:protein serine/threonine kinase activity"/>
    <property type="evidence" value="ECO:0007669"/>
    <property type="project" value="UniProtKB-KW"/>
</dbReference>
<dbReference type="InterPro" id="IPR017441">
    <property type="entry name" value="Protein_kinase_ATP_BS"/>
</dbReference>
<dbReference type="OrthoDB" id="9801841at2"/>
<feature type="domain" description="Protein kinase" evidence="6">
    <location>
        <begin position="7"/>
        <end position="303"/>
    </location>
</feature>
<dbReference type="SMART" id="SM00220">
    <property type="entry name" value="S_TKc"/>
    <property type="match status" value="1"/>
</dbReference>
<keyword evidence="8" id="KW-1185">Reference proteome</keyword>
<reference evidence="8" key="2">
    <citation type="submission" date="2019-01" db="EMBL/GenBank/DDBJ databases">
        <title>Genome sequence of Desulfonema ishimotonii strain Tokyo 01.</title>
        <authorList>
            <person name="Fukui M."/>
        </authorList>
    </citation>
    <scope>NUCLEOTIDE SEQUENCE [LARGE SCALE GENOMIC DNA]</scope>
    <source>
        <strain evidence="8">Tokyo 01</strain>
    </source>
</reference>
<evidence type="ECO:0000256" key="5">
    <source>
        <dbReference type="PROSITE-ProRule" id="PRU10141"/>
    </source>
</evidence>
<comment type="caution">
    <text evidence="7">The sequence shown here is derived from an EMBL/GenBank/DDBJ whole genome shotgun (WGS) entry which is preliminary data.</text>
</comment>
<dbReference type="Proteomes" id="UP000288096">
    <property type="component" value="Unassembled WGS sequence"/>
</dbReference>
<dbReference type="PROSITE" id="PS00108">
    <property type="entry name" value="PROTEIN_KINASE_ST"/>
    <property type="match status" value="1"/>
</dbReference>
<evidence type="ECO:0000313" key="7">
    <source>
        <dbReference type="EMBL" id="GBC61710.1"/>
    </source>
</evidence>
<accession>A0A401FXL4</accession>
<keyword evidence="4 5" id="KW-0067">ATP-binding</keyword>
<dbReference type="GO" id="GO:0005524">
    <property type="term" value="F:ATP binding"/>
    <property type="evidence" value="ECO:0007669"/>
    <property type="project" value="UniProtKB-UniRule"/>
</dbReference>
<dbReference type="Gene3D" id="3.30.200.20">
    <property type="entry name" value="Phosphorylase Kinase, domain 1"/>
    <property type="match status" value="1"/>
</dbReference>
<evidence type="ECO:0000259" key="6">
    <source>
        <dbReference type="PROSITE" id="PS50011"/>
    </source>
</evidence>
<dbReference type="InterPro" id="IPR011009">
    <property type="entry name" value="Kinase-like_dom_sf"/>
</dbReference>
<name>A0A401FXL4_9BACT</name>
<dbReference type="InterPro" id="IPR011460">
    <property type="entry name" value="Lcl_C"/>
</dbReference>
<dbReference type="Pfam" id="PF07603">
    <property type="entry name" value="Lcl_C"/>
    <property type="match status" value="1"/>
</dbReference>
<reference evidence="8" key="1">
    <citation type="submission" date="2017-11" db="EMBL/GenBank/DDBJ databases">
        <authorList>
            <person name="Watanabe M."/>
            <person name="Kojima H."/>
        </authorList>
    </citation>
    <scope>NUCLEOTIDE SEQUENCE [LARGE SCALE GENOMIC DNA]</scope>
    <source>
        <strain evidence="8">Tokyo 01</strain>
    </source>
</reference>
<keyword evidence="2 5" id="KW-0547">Nucleotide-binding</keyword>
<evidence type="ECO:0000256" key="3">
    <source>
        <dbReference type="ARBA" id="ARBA00022777"/>
    </source>
</evidence>
<dbReference type="RefSeq" id="WP_124328971.1">
    <property type="nucleotide sequence ID" value="NZ_BEXT01000001.1"/>
</dbReference>
<gene>
    <name evidence="7" type="ORF">DENIS_2672</name>
</gene>
<keyword evidence="7" id="KW-0723">Serine/threonine-protein kinase</keyword>
<dbReference type="PROSITE" id="PS50011">
    <property type="entry name" value="PROTEIN_KINASE_DOM"/>
    <property type="match status" value="1"/>
</dbReference>
<evidence type="ECO:0000256" key="4">
    <source>
        <dbReference type="ARBA" id="ARBA00022840"/>
    </source>
</evidence>
<dbReference type="SUPFAM" id="SSF56112">
    <property type="entry name" value="Protein kinase-like (PK-like)"/>
    <property type="match status" value="1"/>
</dbReference>
<sequence>MKKIGRYIVRGQLGRGGMGYVYKVEMPVTGKIVALKLLKPNDLLVRLMGMEKIREMFVAEAVTMSDLRHPNLVEIWDFDEDRGMPFYVMDYYCNNLGTMIGETYETEKPSRVIRVDKAVRYTRQILAGLSRLHHGGIIHRDIKPFNMLVTDQDTVRICDFGLSKLRGERFSGPSNLKVGTPWYAPPEQERDPDSVDFNADLFSVGVMLCRMLTGVLPMEQPKAPSRLNPDLNEAWDAFLLKAISPQPSGRFQCAAEMDRELATLYGEWEKQKENICNLPAEMIEDTPTAPPLKERLRRESIRVRPGEARQAFGLDELWRPARYVQNRFDAGGGTVTDQSTGLTWEQAGSAYPVTWTQARTHIEELSRRRFGGRSDWRLPTVHELMSLLNRTPHGQDLCIGPVFDATRKWLWSCDRRSFIAAWYVSLELGFVGWQDFSGYYYARGVCG</sequence>
<dbReference type="PANTHER" id="PTHR43289">
    <property type="entry name" value="MITOGEN-ACTIVATED PROTEIN KINASE KINASE KINASE 20-RELATED"/>
    <property type="match status" value="1"/>
</dbReference>
<dbReference type="Pfam" id="PF00069">
    <property type="entry name" value="Pkinase"/>
    <property type="match status" value="1"/>
</dbReference>
<keyword evidence="3 7" id="KW-0418">Kinase</keyword>
<dbReference type="PANTHER" id="PTHR43289:SF6">
    <property type="entry name" value="SERINE_THREONINE-PROTEIN KINASE NEKL-3"/>
    <property type="match status" value="1"/>
</dbReference>
<dbReference type="Gene3D" id="1.10.510.10">
    <property type="entry name" value="Transferase(Phosphotransferase) domain 1"/>
    <property type="match status" value="1"/>
</dbReference>
<evidence type="ECO:0000256" key="2">
    <source>
        <dbReference type="ARBA" id="ARBA00022741"/>
    </source>
</evidence>
<evidence type="ECO:0000256" key="1">
    <source>
        <dbReference type="ARBA" id="ARBA00022679"/>
    </source>
</evidence>
<evidence type="ECO:0000313" key="8">
    <source>
        <dbReference type="Proteomes" id="UP000288096"/>
    </source>
</evidence>
<proteinExistence type="predicted"/>
<protein>
    <submittedName>
        <fullName evidence="7">Serine/threonine protein kinase</fullName>
    </submittedName>
</protein>
<dbReference type="InterPro" id="IPR008271">
    <property type="entry name" value="Ser/Thr_kinase_AS"/>
</dbReference>
<dbReference type="CDD" id="cd14014">
    <property type="entry name" value="STKc_PknB_like"/>
    <property type="match status" value="1"/>
</dbReference>
<dbReference type="AlphaFoldDB" id="A0A401FXL4"/>
<feature type="binding site" evidence="5">
    <location>
        <position position="36"/>
    </location>
    <ligand>
        <name>ATP</name>
        <dbReference type="ChEBI" id="CHEBI:30616"/>
    </ligand>
</feature>
<dbReference type="EMBL" id="BEXT01000001">
    <property type="protein sequence ID" value="GBC61710.1"/>
    <property type="molecule type" value="Genomic_DNA"/>
</dbReference>
<organism evidence="7 8">
    <name type="scientific">Desulfonema ishimotonii</name>
    <dbReference type="NCBI Taxonomy" id="45657"/>
    <lineage>
        <taxon>Bacteria</taxon>
        <taxon>Pseudomonadati</taxon>
        <taxon>Thermodesulfobacteriota</taxon>
        <taxon>Desulfobacteria</taxon>
        <taxon>Desulfobacterales</taxon>
        <taxon>Desulfococcaceae</taxon>
        <taxon>Desulfonema</taxon>
    </lineage>
</organism>
<dbReference type="PROSITE" id="PS00107">
    <property type="entry name" value="PROTEIN_KINASE_ATP"/>
    <property type="match status" value="1"/>
</dbReference>
<keyword evidence="1" id="KW-0808">Transferase</keyword>